<name>A0ABR9KXT4_9ACTN</name>
<accession>A0ABR9KXT4</accession>
<sequence length="722" mass="77983">MATTPQRNGRRPSALQGALSAAAQANATLAATGALADTFGFHPLWGAAGTVAAAGATVLANAQAAPSALLYRLACWCGAGTWLTWVLATDMWQPSSFATLGIGTLAAVLGSPLAHRERQRLEASVGRGALVLSSTSRLAQDWERRVLLNCHFNVRIEEVRWWPGRTGYDLLTRIETPGRTRADLERGADTMATNAKLPNGCGIEVTKGPDRGSAWMRVGIVNRLAETIPYPEDFSPTSFLDPKTLGEYRDGSPVQVVLRQKAGLITGQRGSGKTMLQHVLTCEAGRSRDAIVIHIDLNGGGLSQPWLDPWIEGDIDRCPLGWAASNIDEALLVSRAMLAIAKDRKRSTRRIKKAANSQLLPISVDLPAYKIIVDESAEAMGQTSEPRYAELRSNLAEIQRIGRNEAIEVDFSGLRATQDVIPVNVKKQSSLRIGMFVQDTEEISYLFGWGRGLSLEDLDGPGCGFIQFDQEKPRPFKAAFMDFLQITRAAVAISRIRPDFDPAAERAARSVIGAAFDTRFERMRVAFTEHNEDDYDEAGEEEGRAQLPAVRTPAPAPAVPGRDFTLIMGGNMADWPHPSEIAAAMANQPAQAAVRIAPGVLPAPAEAPELIRRAMAVFHAEGDDRIHSEDLAAALGFPNKYELAAALAPYGVTARPNAFLKGGQRRRGYDLADFTTATQRDQQGSAEGPPSALAGPHNPHVGDPHTHTTPTRDPHIHADQAN</sequence>
<dbReference type="InterPro" id="IPR027417">
    <property type="entry name" value="P-loop_NTPase"/>
</dbReference>
<dbReference type="EMBL" id="JADBEF010000002">
    <property type="protein sequence ID" value="MBE1566580.1"/>
    <property type="molecule type" value="Genomic_DNA"/>
</dbReference>
<feature type="compositionally biased region" description="Basic and acidic residues" evidence="1">
    <location>
        <begin position="700"/>
        <end position="722"/>
    </location>
</feature>
<reference evidence="3 4" key="1">
    <citation type="submission" date="2020-10" db="EMBL/GenBank/DDBJ databases">
        <title>Sequencing the genomes of 1000 actinobacteria strains.</title>
        <authorList>
            <person name="Klenk H.-P."/>
        </authorList>
    </citation>
    <scope>NUCLEOTIDE SEQUENCE [LARGE SCALE GENOMIC DNA]</scope>
    <source>
        <strain evidence="3 4">DSM 43748</strain>
    </source>
</reference>
<evidence type="ECO:0000256" key="2">
    <source>
        <dbReference type="SAM" id="SignalP"/>
    </source>
</evidence>
<dbReference type="RefSeq" id="WP_192781581.1">
    <property type="nucleotide sequence ID" value="NZ_BAAASY010000032.1"/>
</dbReference>
<evidence type="ECO:0000313" key="4">
    <source>
        <dbReference type="Proteomes" id="UP000661607"/>
    </source>
</evidence>
<dbReference type="Gene3D" id="3.40.50.300">
    <property type="entry name" value="P-loop containing nucleotide triphosphate hydrolases"/>
    <property type="match status" value="1"/>
</dbReference>
<proteinExistence type="predicted"/>
<protein>
    <submittedName>
        <fullName evidence="3">S-DNA-T family DNA segregation ATPase FtsK/SpoIIIE</fullName>
    </submittedName>
</protein>
<feature type="chain" id="PRO_5045243591" evidence="2">
    <location>
        <begin position="28"/>
        <end position="722"/>
    </location>
</feature>
<comment type="caution">
    <text evidence="3">The sequence shown here is derived from an EMBL/GenBank/DDBJ whole genome shotgun (WGS) entry which is preliminary data.</text>
</comment>
<organism evidence="3 4">
    <name type="scientific">Nonomuraea africana</name>
    <dbReference type="NCBI Taxonomy" id="46171"/>
    <lineage>
        <taxon>Bacteria</taxon>
        <taxon>Bacillati</taxon>
        <taxon>Actinomycetota</taxon>
        <taxon>Actinomycetes</taxon>
        <taxon>Streptosporangiales</taxon>
        <taxon>Streptosporangiaceae</taxon>
        <taxon>Nonomuraea</taxon>
    </lineage>
</organism>
<feature type="region of interest" description="Disordered" evidence="1">
    <location>
        <begin position="678"/>
        <end position="722"/>
    </location>
</feature>
<feature type="signal peptide" evidence="2">
    <location>
        <begin position="1"/>
        <end position="27"/>
    </location>
</feature>
<keyword evidence="4" id="KW-1185">Reference proteome</keyword>
<gene>
    <name evidence="3" type="ORF">H4W81_009452</name>
</gene>
<evidence type="ECO:0000313" key="3">
    <source>
        <dbReference type="EMBL" id="MBE1566580.1"/>
    </source>
</evidence>
<keyword evidence="2" id="KW-0732">Signal</keyword>
<evidence type="ECO:0000256" key="1">
    <source>
        <dbReference type="SAM" id="MobiDB-lite"/>
    </source>
</evidence>
<dbReference type="Proteomes" id="UP000661607">
    <property type="component" value="Unassembled WGS sequence"/>
</dbReference>